<evidence type="ECO:0000256" key="3">
    <source>
        <dbReference type="ARBA" id="ARBA00022597"/>
    </source>
</evidence>
<organism evidence="10 11">
    <name type="scientific">Saltatorellus ferox</name>
    <dbReference type="NCBI Taxonomy" id="2528018"/>
    <lineage>
        <taxon>Bacteria</taxon>
        <taxon>Pseudomonadati</taxon>
        <taxon>Planctomycetota</taxon>
        <taxon>Planctomycetia</taxon>
        <taxon>Planctomycetia incertae sedis</taxon>
        <taxon>Saltatorellus</taxon>
    </lineage>
</organism>
<evidence type="ECO:0000256" key="5">
    <source>
        <dbReference type="ARBA" id="ARBA00022741"/>
    </source>
</evidence>
<dbReference type="InterPro" id="IPR003593">
    <property type="entry name" value="AAA+_ATPase"/>
</dbReference>
<keyword evidence="6 10" id="KW-0067">ATP-binding</keyword>
<dbReference type="CDD" id="cd03215">
    <property type="entry name" value="ABC_Carb_Monos_II"/>
    <property type="match status" value="1"/>
</dbReference>
<evidence type="ECO:0000313" key="11">
    <source>
        <dbReference type="Proteomes" id="UP000320390"/>
    </source>
</evidence>
<dbReference type="InterPro" id="IPR050107">
    <property type="entry name" value="ABC_carbohydrate_import_ATPase"/>
</dbReference>
<dbReference type="RefSeq" id="WP_419190784.1">
    <property type="nucleotide sequence ID" value="NZ_CP036434.1"/>
</dbReference>
<reference evidence="10 11" key="1">
    <citation type="submission" date="2019-02" db="EMBL/GenBank/DDBJ databases">
        <title>Deep-cultivation of Planctomycetes and their phenomic and genomic characterization uncovers novel biology.</title>
        <authorList>
            <person name="Wiegand S."/>
            <person name="Jogler M."/>
            <person name="Boedeker C."/>
            <person name="Pinto D."/>
            <person name="Vollmers J."/>
            <person name="Rivas-Marin E."/>
            <person name="Kohn T."/>
            <person name="Peeters S.H."/>
            <person name="Heuer A."/>
            <person name="Rast P."/>
            <person name="Oberbeckmann S."/>
            <person name="Bunk B."/>
            <person name="Jeske O."/>
            <person name="Meyerdierks A."/>
            <person name="Storesund J.E."/>
            <person name="Kallscheuer N."/>
            <person name="Luecker S."/>
            <person name="Lage O.M."/>
            <person name="Pohl T."/>
            <person name="Merkel B.J."/>
            <person name="Hornburger P."/>
            <person name="Mueller R.-W."/>
            <person name="Bruemmer F."/>
            <person name="Labrenz M."/>
            <person name="Spormann A.M."/>
            <person name="Op den Camp H."/>
            <person name="Overmann J."/>
            <person name="Amann R."/>
            <person name="Jetten M.S.M."/>
            <person name="Mascher T."/>
            <person name="Medema M.H."/>
            <person name="Devos D.P."/>
            <person name="Kaster A.-K."/>
            <person name="Ovreas L."/>
            <person name="Rohde M."/>
            <person name="Galperin M.Y."/>
            <person name="Jogler C."/>
        </authorList>
    </citation>
    <scope>NUCLEOTIDE SEQUENCE [LARGE SCALE GENOMIC DNA]</scope>
    <source>
        <strain evidence="10 11">Poly30</strain>
    </source>
</reference>
<dbReference type="InterPro" id="IPR017871">
    <property type="entry name" value="ABC_transporter-like_CS"/>
</dbReference>
<feature type="domain" description="ABC transporter" evidence="9">
    <location>
        <begin position="244"/>
        <end position="500"/>
    </location>
</feature>
<gene>
    <name evidence="10" type="primary">rbsA</name>
    <name evidence="10" type="ORF">Poly30_01170</name>
</gene>
<dbReference type="Pfam" id="PF00005">
    <property type="entry name" value="ABC_tran"/>
    <property type="match status" value="2"/>
</dbReference>
<keyword evidence="2" id="KW-1003">Cell membrane</keyword>
<evidence type="ECO:0000256" key="7">
    <source>
        <dbReference type="ARBA" id="ARBA00022967"/>
    </source>
</evidence>
<dbReference type="SMART" id="SM00382">
    <property type="entry name" value="AAA"/>
    <property type="match status" value="2"/>
</dbReference>
<dbReference type="InterPro" id="IPR003439">
    <property type="entry name" value="ABC_transporter-like_ATP-bd"/>
</dbReference>
<evidence type="ECO:0000256" key="1">
    <source>
        <dbReference type="ARBA" id="ARBA00022448"/>
    </source>
</evidence>
<accession>A0A518EKL7</accession>
<evidence type="ECO:0000313" key="10">
    <source>
        <dbReference type="EMBL" id="QDV04626.1"/>
    </source>
</evidence>
<dbReference type="PANTHER" id="PTHR43790">
    <property type="entry name" value="CARBOHYDRATE TRANSPORT ATP-BINDING PROTEIN MG119-RELATED"/>
    <property type="match status" value="1"/>
</dbReference>
<dbReference type="EMBL" id="CP036434">
    <property type="protein sequence ID" value="QDV04626.1"/>
    <property type="molecule type" value="Genomic_DNA"/>
</dbReference>
<dbReference type="PANTHER" id="PTHR43790:SF3">
    <property type="entry name" value="D-ALLOSE IMPORT ATP-BINDING PROTEIN ALSA-RELATED"/>
    <property type="match status" value="1"/>
</dbReference>
<dbReference type="PROSITE" id="PS00211">
    <property type="entry name" value="ABC_TRANSPORTER_1"/>
    <property type="match status" value="1"/>
</dbReference>
<evidence type="ECO:0000256" key="6">
    <source>
        <dbReference type="ARBA" id="ARBA00022840"/>
    </source>
</evidence>
<keyword evidence="7" id="KW-1278">Translocase</keyword>
<dbReference type="PROSITE" id="PS50893">
    <property type="entry name" value="ABC_TRANSPORTER_2"/>
    <property type="match status" value="2"/>
</dbReference>
<keyword evidence="5" id="KW-0547">Nucleotide-binding</keyword>
<evidence type="ECO:0000259" key="9">
    <source>
        <dbReference type="PROSITE" id="PS50893"/>
    </source>
</evidence>
<keyword evidence="4" id="KW-0677">Repeat</keyword>
<keyword evidence="1" id="KW-0813">Transport</keyword>
<dbReference type="CDD" id="cd03216">
    <property type="entry name" value="ABC_Carb_Monos_I"/>
    <property type="match status" value="1"/>
</dbReference>
<dbReference type="EC" id="3.6.3.17" evidence="10"/>
<dbReference type="InterPro" id="IPR027417">
    <property type="entry name" value="P-loop_NTPase"/>
</dbReference>
<dbReference type="SUPFAM" id="SSF52540">
    <property type="entry name" value="P-loop containing nucleoside triphosphate hydrolases"/>
    <property type="match status" value="2"/>
</dbReference>
<evidence type="ECO:0000256" key="2">
    <source>
        <dbReference type="ARBA" id="ARBA00022475"/>
    </source>
</evidence>
<proteinExistence type="predicted"/>
<evidence type="ECO:0000256" key="8">
    <source>
        <dbReference type="ARBA" id="ARBA00023136"/>
    </source>
</evidence>
<evidence type="ECO:0000256" key="4">
    <source>
        <dbReference type="ARBA" id="ARBA00022737"/>
    </source>
</evidence>
<dbReference type="Proteomes" id="UP000320390">
    <property type="component" value="Chromosome"/>
</dbReference>
<protein>
    <submittedName>
        <fullName evidence="10">Ribose import ATP-binding protein RbsA</fullName>
        <ecNumber evidence="10">3.6.3.17</ecNumber>
    </submittedName>
</protein>
<dbReference type="AlphaFoldDB" id="A0A518EKL7"/>
<keyword evidence="11" id="KW-1185">Reference proteome</keyword>
<sequence>MTELAIAGAVLRLRIEGAEKRYGGVRALAGVDLSVRAGEIHALLGENGAGKSTLMKVLAGAVLPDAGSMWLDGEPYAPRTPGEARAAGIAMIYQELNLCKHLSVLENVTLGMKGARSAAMRTRLVEVLERLGVESFGPRTIVGTLGPGDRQLVEIARALMSNARVIIFDEPTSSLSAPDTARLVAIVRDLAERGVAIIWISHFLDEVKEVAERFSVLRDGQSVAVGRETVLATTDHMVTLMAGRPVEDIYPRSERTPGPTRLRVDQLSGASLPKHASFALASGEVFGVFGLVGSGRTEMLRALYGLDPAASGIAHLDGQPISPWAPGRWLKHHVGLLSEDRAHEGLAIDLSVADNVALSSATRVATLGAVLTEKHKAEAAAPWIGALGIKTSGPHQAVSALSGGNQQKVAIARLLADGAEVLLLDEPTRGIDVGARVDVYALLDRLACEGKTILVVSSYLPELLGICDRMAVMHRGELGPARPIADWTEEGAIAEAMQGPEGREASR</sequence>
<name>A0A518EKL7_9BACT</name>
<dbReference type="Gene3D" id="3.40.50.300">
    <property type="entry name" value="P-loop containing nucleotide triphosphate hydrolases"/>
    <property type="match status" value="2"/>
</dbReference>
<keyword evidence="10" id="KW-0378">Hydrolase</keyword>
<feature type="domain" description="ABC transporter" evidence="9">
    <location>
        <begin position="13"/>
        <end position="244"/>
    </location>
</feature>
<dbReference type="GO" id="GO:0016887">
    <property type="term" value="F:ATP hydrolysis activity"/>
    <property type="evidence" value="ECO:0007669"/>
    <property type="project" value="InterPro"/>
</dbReference>
<keyword evidence="8" id="KW-0472">Membrane</keyword>
<dbReference type="GO" id="GO:0005524">
    <property type="term" value="F:ATP binding"/>
    <property type="evidence" value="ECO:0007669"/>
    <property type="project" value="UniProtKB-KW"/>
</dbReference>
<keyword evidence="3" id="KW-0762">Sugar transport</keyword>